<evidence type="ECO:0000256" key="5">
    <source>
        <dbReference type="ARBA" id="ARBA00022691"/>
    </source>
</evidence>
<feature type="region of interest" description="Disordered" evidence="7">
    <location>
        <begin position="16"/>
        <end position="56"/>
    </location>
</feature>
<dbReference type="VEuPathDB" id="FungiDB:H257_16640"/>
<keyword evidence="5" id="KW-0949">S-adenosyl-L-methionine</keyword>
<protein>
    <recommendedName>
        <fullName evidence="2">tRNA (guanine(46)-N(7))-methyltransferase</fullName>
        <ecNumber evidence="2">2.1.1.33</ecNumber>
    </recommendedName>
</protein>
<gene>
    <name evidence="8" type="ORF">H257_16640</name>
</gene>
<evidence type="ECO:0000256" key="7">
    <source>
        <dbReference type="SAM" id="MobiDB-lite"/>
    </source>
</evidence>
<dbReference type="InterPro" id="IPR029063">
    <property type="entry name" value="SAM-dependent_MTases_sf"/>
</dbReference>
<accession>W4FJU9</accession>
<dbReference type="GO" id="GO:0008176">
    <property type="term" value="F:tRNA (guanine(46)-N7)-methyltransferase activity"/>
    <property type="evidence" value="ECO:0007669"/>
    <property type="project" value="UniProtKB-EC"/>
</dbReference>
<dbReference type="EC" id="2.1.1.33" evidence="2"/>
<dbReference type="EMBL" id="KI913202">
    <property type="protein sequence ID" value="ETV67089.1"/>
    <property type="molecule type" value="Genomic_DNA"/>
</dbReference>
<dbReference type="STRING" id="112090.W4FJU9"/>
<evidence type="ECO:0000256" key="4">
    <source>
        <dbReference type="ARBA" id="ARBA00022679"/>
    </source>
</evidence>
<evidence type="ECO:0000256" key="2">
    <source>
        <dbReference type="ARBA" id="ARBA00011977"/>
    </source>
</evidence>
<keyword evidence="4" id="KW-0808">Transferase</keyword>
<dbReference type="Pfam" id="PF02390">
    <property type="entry name" value="Methyltransf_4"/>
    <property type="match status" value="1"/>
</dbReference>
<keyword evidence="3" id="KW-0489">Methyltransferase</keyword>
<name>W4FJU9_APHAT</name>
<dbReference type="PANTHER" id="PTHR23417">
    <property type="entry name" value="3-DEOXY-D-MANNO-OCTULOSONIC-ACID TRANSFERASE/TRNA GUANINE-N 7 - -METHYLTRANSFERASE"/>
    <property type="match status" value="1"/>
</dbReference>
<comment type="catalytic activity">
    <reaction evidence="1">
        <text>guanosine(46) in tRNA + S-adenosyl-L-methionine = N(7)-methylguanosine(46) in tRNA + S-adenosyl-L-homocysteine</text>
        <dbReference type="Rhea" id="RHEA:42708"/>
        <dbReference type="Rhea" id="RHEA-COMP:10188"/>
        <dbReference type="Rhea" id="RHEA-COMP:10189"/>
        <dbReference type="ChEBI" id="CHEBI:57856"/>
        <dbReference type="ChEBI" id="CHEBI:59789"/>
        <dbReference type="ChEBI" id="CHEBI:74269"/>
        <dbReference type="ChEBI" id="CHEBI:74480"/>
        <dbReference type="EC" id="2.1.1.33"/>
    </reaction>
</comment>
<dbReference type="AlphaFoldDB" id="W4FJU9"/>
<dbReference type="RefSeq" id="XP_009843458.1">
    <property type="nucleotide sequence ID" value="XM_009845156.1"/>
</dbReference>
<evidence type="ECO:0000256" key="1">
    <source>
        <dbReference type="ARBA" id="ARBA00000142"/>
    </source>
</evidence>
<evidence type="ECO:0000313" key="8">
    <source>
        <dbReference type="EMBL" id="ETV67089.1"/>
    </source>
</evidence>
<dbReference type="OrthoDB" id="47276at2759"/>
<sequence length="389" mass="42674">MAIMFKYKEGSSCMSEMEPAHGAAGDQVTKKQKTSAEGSSTPKPTIEWKKTPSFPPTEGSCTVWLPRKQRYCSHHATFGSTKCTTHAALDTRSSAVVAEATGAGVDGEELPPHAAETVATSSSRKTNLDRHLKRMLNPFSIPPLKAAPVWSELFTDPSLPLCIDIGCSKGLYIRDYRDKKQLTSNWNFVGVEIFEPYVVAANAATAASTSLEPKNLAYVHANINNSLETLVAGQVIGRVSLLFPDPWGCGLATEHKNKKRRVMSLSFAKRLAAAMPIDSEFYLASDYEDLALDIRSHLLATGAFDVPEEGQYKPTMTAPAMRQSYENKEKKERLLDASKGVGKIAAESDATTLWLATMPLGVPTERDIICENQWRPVYRLVLTRNSTLS</sequence>
<dbReference type="GeneID" id="20818636"/>
<keyword evidence="6" id="KW-0819">tRNA processing</keyword>
<evidence type="ECO:0000256" key="6">
    <source>
        <dbReference type="ARBA" id="ARBA00022694"/>
    </source>
</evidence>
<dbReference type="PROSITE" id="PS51625">
    <property type="entry name" value="SAM_MT_TRMB"/>
    <property type="match status" value="1"/>
</dbReference>
<dbReference type="GO" id="GO:0043527">
    <property type="term" value="C:tRNA methyltransferase complex"/>
    <property type="evidence" value="ECO:0007669"/>
    <property type="project" value="TreeGrafter"/>
</dbReference>
<organism evidence="8">
    <name type="scientific">Aphanomyces astaci</name>
    <name type="common">Crayfish plague agent</name>
    <dbReference type="NCBI Taxonomy" id="112090"/>
    <lineage>
        <taxon>Eukaryota</taxon>
        <taxon>Sar</taxon>
        <taxon>Stramenopiles</taxon>
        <taxon>Oomycota</taxon>
        <taxon>Saprolegniomycetes</taxon>
        <taxon>Saprolegniales</taxon>
        <taxon>Verrucalvaceae</taxon>
        <taxon>Aphanomyces</taxon>
    </lineage>
</organism>
<evidence type="ECO:0000256" key="3">
    <source>
        <dbReference type="ARBA" id="ARBA00022603"/>
    </source>
</evidence>
<dbReference type="InterPro" id="IPR003358">
    <property type="entry name" value="tRNA_(Gua-N-7)_MeTrfase_Trmb"/>
</dbReference>
<dbReference type="Gene3D" id="3.40.50.150">
    <property type="entry name" value="Vaccinia Virus protein VP39"/>
    <property type="match status" value="1"/>
</dbReference>
<reference evidence="8" key="1">
    <citation type="submission" date="2013-12" db="EMBL/GenBank/DDBJ databases">
        <title>The Genome Sequence of Aphanomyces astaci APO3.</title>
        <authorList>
            <consortium name="The Broad Institute Genomics Platform"/>
            <person name="Russ C."/>
            <person name="Tyler B."/>
            <person name="van West P."/>
            <person name="Dieguez-Uribeondo J."/>
            <person name="Young S.K."/>
            <person name="Zeng Q."/>
            <person name="Gargeya S."/>
            <person name="Fitzgerald M."/>
            <person name="Abouelleil A."/>
            <person name="Alvarado L."/>
            <person name="Chapman S.B."/>
            <person name="Gainer-Dewar J."/>
            <person name="Goldberg J."/>
            <person name="Griggs A."/>
            <person name="Gujja S."/>
            <person name="Hansen M."/>
            <person name="Howarth C."/>
            <person name="Imamovic A."/>
            <person name="Ireland A."/>
            <person name="Larimer J."/>
            <person name="McCowan C."/>
            <person name="Murphy C."/>
            <person name="Pearson M."/>
            <person name="Poon T.W."/>
            <person name="Priest M."/>
            <person name="Roberts A."/>
            <person name="Saif S."/>
            <person name="Shea T."/>
            <person name="Sykes S."/>
            <person name="Wortman J."/>
            <person name="Nusbaum C."/>
            <person name="Birren B."/>
        </authorList>
    </citation>
    <scope>NUCLEOTIDE SEQUENCE [LARGE SCALE GENOMIC DNA]</scope>
    <source>
        <strain evidence="8">APO3</strain>
    </source>
</reference>
<dbReference type="PANTHER" id="PTHR23417:SF21">
    <property type="entry name" value="TRNA (GUANINE-N(7)-)-METHYLTRANSFERASE"/>
    <property type="match status" value="1"/>
</dbReference>
<proteinExistence type="predicted"/>